<dbReference type="InParanoid" id="A0A1Q3C325"/>
<dbReference type="PANTHER" id="PTHR45749">
    <property type="match status" value="1"/>
</dbReference>
<dbReference type="OrthoDB" id="1092014at2759"/>
<proteinExistence type="predicted"/>
<dbReference type="EMBL" id="BDDD01001254">
    <property type="protein sequence ID" value="GAV74625.1"/>
    <property type="molecule type" value="Genomic_DNA"/>
</dbReference>
<dbReference type="Proteomes" id="UP000187406">
    <property type="component" value="Unassembled WGS sequence"/>
</dbReference>
<dbReference type="Pfam" id="PF14291">
    <property type="entry name" value="DUF4371"/>
    <property type="match status" value="1"/>
</dbReference>
<dbReference type="STRING" id="3775.A0A1Q3C325"/>
<dbReference type="PANTHER" id="PTHR45749:SF37">
    <property type="entry name" value="OS05G0311600 PROTEIN"/>
    <property type="match status" value="1"/>
</dbReference>
<gene>
    <name evidence="2" type="ORF">CFOL_v3_18105</name>
</gene>
<organism evidence="2 3">
    <name type="scientific">Cephalotus follicularis</name>
    <name type="common">Albany pitcher plant</name>
    <dbReference type="NCBI Taxonomy" id="3775"/>
    <lineage>
        <taxon>Eukaryota</taxon>
        <taxon>Viridiplantae</taxon>
        <taxon>Streptophyta</taxon>
        <taxon>Embryophyta</taxon>
        <taxon>Tracheophyta</taxon>
        <taxon>Spermatophyta</taxon>
        <taxon>Magnoliopsida</taxon>
        <taxon>eudicotyledons</taxon>
        <taxon>Gunneridae</taxon>
        <taxon>Pentapetalae</taxon>
        <taxon>rosids</taxon>
        <taxon>fabids</taxon>
        <taxon>Oxalidales</taxon>
        <taxon>Cephalotaceae</taxon>
        <taxon>Cephalotus</taxon>
    </lineage>
</organism>
<dbReference type="AlphaFoldDB" id="A0A1Q3C325"/>
<evidence type="ECO:0000259" key="1">
    <source>
        <dbReference type="Pfam" id="PF14291"/>
    </source>
</evidence>
<dbReference type="InterPro" id="IPR025398">
    <property type="entry name" value="DUF4371"/>
</dbReference>
<feature type="non-terminal residue" evidence="2">
    <location>
        <position position="1"/>
    </location>
</feature>
<reference evidence="3" key="1">
    <citation type="submission" date="2016-04" db="EMBL/GenBank/DDBJ databases">
        <title>Cephalotus genome sequencing.</title>
        <authorList>
            <person name="Fukushima K."/>
            <person name="Hasebe M."/>
            <person name="Fang X."/>
        </authorList>
    </citation>
    <scope>NUCLEOTIDE SEQUENCE [LARGE SCALE GENOMIC DNA]</scope>
    <source>
        <strain evidence="3">cv. St1</strain>
    </source>
</reference>
<accession>A0A1Q3C325</accession>
<feature type="domain" description="DUF4371" evidence="1">
    <location>
        <begin position="3"/>
        <end position="93"/>
    </location>
</feature>
<keyword evidence="3" id="KW-1185">Reference proteome</keyword>
<comment type="caution">
    <text evidence="2">The sequence shown here is derived from an EMBL/GenBank/DDBJ whole genome shotgun (WGS) entry which is preliminary data.</text>
</comment>
<evidence type="ECO:0000313" key="3">
    <source>
        <dbReference type="Proteomes" id="UP000187406"/>
    </source>
</evidence>
<feature type="non-terminal residue" evidence="2">
    <location>
        <position position="133"/>
    </location>
</feature>
<sequence length="133" mass="15327">TRVGKSPSSPHNVAIKCCEDLKNQSRHIDTIIDKQTVQEIVNNRLRLKTSVDAIRLAFQACSFRGHDEHHDSQNQGNFLELLKMLASYNEKSKREQMSLVLRFVNKEGFVLERFFDLVHVKDTFASTLNNIIN</sequence>
<protein>
    <submittedName>
        <fullName evidence="2">DUF4371 domain-containing protein</fullName>
    </submittedName>
</protein>
<name>A0A1Q3C325_CEPFO</name>
<evidence type="ECO:0000313" key="2">
    <source>
        <dbReference type="EMBL" id="GAV74625.1"/>
    </source>
</evidence>